<gene>
    <name evidence="6" type="ORF">K503DRAFT_794738</name>
</gene>
<name>A0A1B7MIT8_9AGAM</name>
<reference evidence="6 7" key="1">
    <citation type="submission" date="2016-06" db="EMBL/GenBank/DDBJ databases">
        <title>Comparative genomics of the ectomycorrhizal sister species Rhizopogon vinicolor and Rhizopogon vesiculosus (Basidiomycota: Boletales) reveals a divergence of the mating type B locus.</title>
        <authorList>
            <consortium name="DOE Joint Genome Institute"/>
            <person name="Mujic A.B."/>
            <person name="Kuo A."/>
            <person name="Tritt A."/>
            <person name="Lipzen A."/>
            <person name="Chen C."/>
            <person name="Johnson J."/>
            <person name="Sharma A."/>
            <person name="Barry K."/>
            <person name="Grigoriev I.V."/>
            <person name="Spatafora J.W."/>
        </authorList>
    </citation>
    <scope>NUCLEOTIDE SEQUENCE [LARGE SCALE GENOMIC DNA]</scope>
    <source>
        <strain evidence="6 7">AM-OR11-026</strain>
    </source>
</reference>
<dbReference type="PANTHER" id="PTHR44169">
    <property type="entry name" value="NADPH-DEPENDENT 1-ACYLDIHYDROXYACETONE PHOSPHATE REDUCTASE"/>
    <property type="match status" value="1"/>
</dbReference>
<evidence type="ECO:0000313" key="6">
    <source>
        <dbReference type="EMBL" id="OAX32515.1"/>
    </source>
</evidence>
<dbReference type="Pfam" id="PF00106">
    <property type="entry name" value="adh_short"/>
    <property type="match status" value="1"/>
</dbReference>
<dbReference type="EMBL" id="KV448986">
    <property type="protein sequence ID" value="OAX32515.1"/>
    <property type="molecule type" value="Genomic_DNA"/>
</dbReference>
<evidence type="ECO:0000259" key="5">
    <source>
        <dbReference type="SMART" id="SM00822"/>
    </source>
</evidence>
<keyword evidence="7" id="KW-1185">Reference proteome</keyword>
<evidence type="ECO:0000256" key="3">
    <source>
        <dbReference type="ARBA" id="ARBA00023002"/>
    </source>
</evidence>
<feature type="domain" description="Ketoreductase" evidence="5">
    <location>
        <begin position="12"/>
        <end position="190"/>
    </location>
</feature>
<dbReference type="FunCoup" id="A0A1B7MIT8">
    <property type="interactions" value="115"/>
</dbReference>
<dbReference type="AlphaFoldDB" id="A0A1B7MIT8"/>
<comment type="similarity">
    <text evidence="1 4">Belongs to the short-chain dehydrogenases/reductases (SDR) family.</text>
</comment>
<dbReference type="GO" id="GO:0016491">
    <property type="term" value="F:oxidoreductase activity"/>
    <property type="evidence" value="ECO:0007669"/>
    <property type="project" value="UniProtKB-KW"/>
</dbReference>
<keyword evidence="3" id="KW-0560">Oxidoreductase</keyword>
<organism evidence="6 7">
    <name type="scientific">Rhizopogon vinicolor AM-OR11-026</name>
    <dbReference type="NCBI Taxonomy" id="1314800"/>
    <lineage>
        <taxon>Eukaryota</taxon>
        <taxon>Fungi</taxon>
        <taxon>Dikarya</taxon>
        <taxon>Basidiomycota</taxon>
        <taxon>Agaricomycotina</taxon>
        <taxon>Agaricomycetes</taxon>
        <taxon>Agaricomycetidae</taxon>
        <taxon>Boletales</taxon>
        <taxon>Suillineae</taxon>
        <taxon>Rhizopogonaceae</taxon>
        <taxon>Rhizopogon</taxon>
    </lineage>
</organism>
<keyword evidence="2" id="KW-0521">NADP</keyword>
<dbReference type="OrthoDB" id="2102561at2759"/>
<sequence>MRSNVETMSRKQVVLVTGCSTGGIGFHLCEHFAKQGCTVYATSRRLETMDGFKYPVEKRAMDVTSDDDVTLTVQSILEEQGKIDIVVNNAGAIAIGPLLDMTSDQAKRAFDVNTLSILRVAKAVIPSMVERKQGLIINIGSIAGNIPTAWNGLYCAAKAAVHALSDILAMECKPFGVKVMLVAPGSVKSNISANQAATLELPPTSIYKAYFDRVYERMYASQGEGSMATDEFARRVVAKALSPSPPGYMTLGGSARLFALFQWLPRQLVIWIMGSQMRRLMYTGS</sequence>
<dbReference type="InterPro" id="IPR057326">
    <property type="entry name" value="KR_dom"/>
</dbReference>
<evidence type="ECO:0000256" key="2">
    <source>
        <dbReference type="ARBA" id="ARBA00022857"/>
    </source>
</evidence>
<dbReference type="SMART" id="SM00822">
    <property type="entry name" value="PKS_KR"/>
    <property type="match status" value="1"/>
</dbReference>
<proteinExistence type="inferred from homology"/>
<dbReference type="SUPFAM" id="SSF51735">
    <property type="entry name" value="NAD(P)-binding Rossmann-fold domains"/>
    <property type="match status" value="1"/>
</dbReference>
<dbReference type="Proteomes" id="UP000092154">
    <property type="component" value="Unassembled WGS sequence"/>
</dbReference>
<dbReference type="Gene3D" id="3.40.50.720">
    <property type="entry name" value="NAD(P)-binding Rossmann-like Domain"/>
    <property type="match status" value="1"/>
</dbReference>
<dbReference type="InterPro" id="IPR020904">
    <property type="entry name" value="Sc_DH/Rdtase_CS"/>
</dbReference>
<dbReference type="CDD" id="cd05374">
    <property type="entry name" value="17beta-HSD-like_SDR_c"/>
    <property type="match status" value="1"/>
</dbReference>
<dbReference type="PRINTS" id="PR00080">
    <property type="entry name" value="SDRFAMILY"/>
</dbReference>
<dbReference type="InterPro" id="IPR036291">
    <property type="entry name" value="NAD(P)-bd_dom_sf"/>
</dbReference>
<dbReference type="GO" id="GO:0005783">
    <property type="term" value="C:endoplasmic reticulum"/>
    <property type="evidence" value="ECO:0007669"/>
    <property type="project" value="TreeGrafter"/>
</dbReference>
<evidence type="ECO:0000256" key="1">
    <source>
        <dbReference type="ARBA" id="ARBA00006484"/>
    </source>
</evidence>
<dbReference type="PANTHER" id="PTHR44169:SF6">
    <property type="entry name" value="NADPH-DEPENDENT 1-ACYLDIHYDROXYACETONE PHOSPHATE REDUCTASE"/>
    <property type="match status" value="1"/>
</dbReference>
<dbReference type="PRINTS" id="PR00081">
    <property type="entry name" value="GDHRDH"/>
</dbReference>
<dbReference type="InParanoid" id="A0A1B7MIT8"/>
<dbReference type="STRING" id="1314800.A0A1B7MIT8"/>
<dbReference type="PROSITE" id="PS00061">
    <property type="entry name" value="ADH_SHORT"/>
    <property type="match status" value="1"/>
</dbReference>
<evidence type="ECO:0000256" key="4">
    <source>
        <dbReference type="RuleBase" id="RU000363"/>
    </source>
</evidence>
<accession>A0A1B7MIT8</accession>
<evidence type="ECO:0000313" key="7">
    <source>
        <dbReference type="Proteomes" id="UP000092154"/>
    </source>
</evidence>
<dbReference type="FunFam" id="3.40.50.720:FF:000261">
    <property type="entry name" value="NADPH-dependent 1-acyldihydroxyacetone phosphate reductase"/>
    <property type="match status" value="1"/>
</dbReference>
<protein>
    <submittedName>
        <fullName evidence="6">NAD(P)-binding protein</fullName>
    </submittedName>
</protein>
<dbReference type="InterPro" id="IPR002347">
    <property type="entry name" value="SDR_fam"/>
</dbReference>